<dbReference type="InterPro" id="IPR045991">
    <property type="entry name" value="DUF5947"/>
</dbReference>
<keyword evidence="2" id="KW-1185">Reference proteome</keyword>
<evidence type="ECO:0000313" key="1">
    <source>
        <dbReference type="EMBL" id="GLW64908.1"/>
    </source>
</evidence>
<dbReference type="Proteomes" id="UP001165124">
    <property type="component" value="Unassembled WGS sequence"/>
</dbReference>
<dbReference type="Pfam" id="PF19372">
    <property type="entry name" value="DUF5947"/>
    <property type="match status" value="1"/>
</dbReference>
<reference evidence="1" key="1">
    <citation type="submission" date="2023-02" db="EMBL/GenBank/DDBJ databases">
        <title>Actinomadura rubrobrunea NBRC 14622.</title>
        <authorList>
            <person name="Ichikawa N."/>
            <person name="Sato H."/>
            <person name="Tonouchi N."/>
        </authorList>
    </citation>
    <scope>NUCLEOTIDE SEQUENCE</scope>
    <source>
        <strain evidence="1">NBRC 14622</strain>
    </source>
</reference>
<dbReference type="AlphaFoldDB" id="A0A9W6UWD5"/>
<evidence type="ECO:0000313" key="2">
    <source>
        <dbReference type="Proteomes" id="UP001165124"/>
    </source>
</evidence>
<gene>
    <name evidence="1" type="ORF">Arub01_31520</name>
</gene>
<dbReference type="EMBL" id="BSRZ01000007">
    <property type="protein sequence ID" value="GLW64908.1"/>
    <property type="molecule type" value="Genomic_DNA"/>
</dbReference>
<sequence>MTAGALQRAIRRADGLGRERGERCDLCGADVPDAHAHLLDERQDSLMCACRACALLFEREAAGRGHYRLVPTRRVRLSGVPTAELGVPVGLAFFVTRPDGAVLAHYPSPAGVARWELDAGIWERVVQECPELRSLRPLVEALLVNTVRGADEQWLVPIDDCYRLVAVVRGAWKGLSGGPRVWPEIDRFFAALAGRDGRRRPHAAAS</sequence>
<accession>A0A9W6UWD5</accession>
<protein>
    <submittedName>
        <fullName evidence="1">Uncharacterized protein</fullName>
    </submittedName>
</protein>
<dbReference type="RefSeq" id="WP_067911592.1">
    <property type="nucleotide sequence ID" value="NZ_BSRZ01000007.1"/>
</dbReference>
<organism evidence="1 2">
    <name type="scientific">Actinomadura rubrobrunea</name>
    <dbReference type="NCBI Taxonomy" id="115335"/>
    <lineage>
        <taxon>Bacteria</taxon>
        <taxon>Bacillati</taxon>
        <taxon>Actinomycetota</taxon>
        <taxon>Actinomycetes</taxon>
        <taxon>Streptosporangiales</taxon>
        <taxon>Thermomonosporaceae</taxon>
        <taxon>Actinomadura</taxon>
    </lineage>
</organism>
<proteinExistence type="predicted"/>
<comment type="caution">
    <text evidence="1">The sequence shown here is derived from an EMBL/GenBank/DDBJ whole genome shotgun (WGS) entry which is preliminary data.</text>
</comment>
<name>A0A9W6UWD5_9ACTN</name>